<gene>
    <name evidence="1" type="ORF">MAR_000993</name>
</gene>
<reference evidence="1" key="1">
    <citation type="submission" date="2022-11" db="EMBL/GenBank/DDBJ databases">
        <title>Centuries of genome instability and evolution in soft-shell clam transmissible cancer (bioRxiv).</title>
        <authorList>
            <person name="Hart S.F.M."/>
            <person name="Yonemitsu M.A."/>
            <person name="Giersch R.M."/>
            <person name="Beal B.F."/>
            <person name="Arriagada G."/>
            <person name="Davis B.W."/>
            <person name="Ostrander E.A."/>
            <person name="Goff S.P."/>
            <person name="Metzger M.J."/>
        </authorList>
    </citation>
    <scope>NUCLEOTIDE SEQUENCE</scope>
    <source>
        <strain evidence="1">MELC-2E11</strain>
        <tissue evidence="1">Siphon/mantle</tissue>
    </source>
</reference>
<protein>
    <submittedName>
        <fullName evidence="1">Uncharacterized protein</fullName>
    </submittedName>
</protein>
<dbReference type="Proteomes" id="UP001164746">
    <property type="component" value="Chromosome 11"/>
</dbReference>
<sequence length="86" mass="9400">MENPPMMILLRGIPRSTSHCTSSASWVAMAPTVSLSGEFGEICDLSYHTVDRFPIIGVYDPCKKITDPKARSPVWGTTLVAALNMM</sequence>
<dbReference type="EMBL" id="CP111022">
    <property type="protein sequence ID" value="WAR19155.1"/>
    <property type="molecule type" value="Genomic_DNA"/>
</dbReference>
<evidence type="ECO:0000313" key="1">
    <source>
        <dbReference type="EMBL" id="WAR19155.1"/>
    </source>
</evidence>
<accession>A0ABY7FAM9</accession>
<proteinExistence type="predicted"/>
<organism evidence="1 2">
    <name type="scientific">Mya arenaria</name>
    <name type="common">Soft-shell clam</name>
    <dbReference type="NCBI Taxonomy" id="6604"/>
    <lineage>
        <taxon>Eukaryota</taxon>
        <taxon>Metazoa</taxon>
        <taxon>Spiralia</taxon>
        <taxon>Lophotrochozoa</taxon>
        <taxon>Mollusca</taxon>
        <taxon>Bivalvia</taxon>
        <taxon>Autobranchia</taxon>
        <taxon>Heteroconchia</taxon>
        <taxon>Euheterodonta</taxon>
        <taxon>Imparidentia</taxon>
        <taxon>Neoheterodontei</taxon>
        <taxon>Myida</taxon>
        <taxon>Myoidea</taxon>
        <taxon>Myidae</taxon>
        <taxon>Mya</taxon>
    </lineage>
</organism>
<keyword evidence="2" id="KW-1185">Reference proteome</keyword>
<name>A0ABY7FAM9_MYAAR</name>
<evidence type="ECO:0000313" key="2">
    <source>
        <dbReference type="Proteomes" id="UP001164746"/>
    </source>
</evidence>